<reference evidence="1 2" key="1">
    <citation type="submission" date="2019-02" db="EMBL/GenBank/DDBJ databases">
        <title>Genome of Pseudomonas korensis isolated from heavy metal contaminated environment.</title>
        <authorList>
            <person name="Ayangbenro A.S."/>
            <person name="Babalola O."/>
        </authorList>
    </citation>
    <scope>NUCLEOTIDE SEQUENCE [LARGE SCALE GENOMIC DNA]</scope>
    <source>
        <strain evidence="1 2">AB36</strain>
    </source>
</reference>
<dbReference type="Proteomes" id="UP000291107">
    <property type="component" value="Unassembled WGS sequence"/>
</dbReference>
<gene>
    <name evidence="1" type="ORF">EVS84_23780</name>
</gene>
<evidence type="ECO:0000313" key="2">
    <source>
        <dbReference type="Proteomes" id="UP000291107"/>
    </source>
</evidence>
<dbReference type="RefSeq" id="WP_129999831.1">
    <property type="nucleotide sequence ID" value="NZ_SEUB01000010.1"/>
</dbReference>
<name>A0A4V1WGT3_9PSED</name>
<protein>
    <submittedName>
        <fullName evidence="1">Uncharacterized protein</fullName>
    </submittedName>
</protein>
<dbReference type="AlphaFoldDB" id="A0A4V1WGT3"/>
<dbReference type="EMBL" id="SEUB01000010">
    <property type="protein sequence ID" value="RYM38067.1"/>
    <property type="molecule type" value="Genomic_DNA"/>
</dbReference>
<organism evidence="1 2">
    <name type="scientific">Pseudomonas koreensis</name>
    <dbReference type="NCBI Taxonomy" id="198620"/>
    <lineage>
        <taxon>Bacteria</taxon>
        <taxon>Pseudomonadati</taxon>
        <taxon>Pseudomonadota</taxon>
        <taxon>Gammaproteobacteria</taxon>
        <taxon>Pseudomonadales</taxon>
        <taxon>Pseudomonadaceae</taxon>
        <taxon>Pseudomonas</taxon>
    </lineage>
</organism>
<proteinExistence type="predicted"/>
<accession>A0A4V1WGT3</accession>
<evidence type="ECO:0000313" key="1">
    <source>
        <dbReference type="EMBL" id="RYM38067.1"/>
    </source>
</evidence>
<sequence>MKTISVPLSRDAMHRLDLDECIPGDLEELSVSEEDFLALSKTGVLEEINSTLSKLIDEYEDESIQGQTELESALKIFQKLFATTNSDTLRKIIHLNEMAMRYDTGMFFYF</sequence>
<comment type="caution">
    <text evidence="1">The sequence shown here is derived from an EMBL/GenBank/DDBJ whole genome shotgun (WGS) entry which is preliminary data.</text>
</comment>